<evidence type="ECO:0000256" key="4">
    <source>
        <dbReference type="ARBA" id="ARBA00022679"/>
    </source>
</evidence>
<dbReference type="PANTHER" id="PTHR37316:SF3">
    <property type="entry name" value="TEICHOIC ACID GLYCEROL-PHOSPHATE TRANSFERASE"/>
    <property type="match status" value="1"/>
</dbReference>
<dbReference type="GO" id="GO:0019350">
    <property type="term" value="P:teichoic acid biosynthetic process"/>
    <property type="evidence" value="ECO:0007669"/>
    <property type="project" value="UniProtKB-KW"/>
</dbReference>
<evidence type="ECO:0000259" key="7">
    <source>
        <dbReference type="Pfam" id="PF00535"/>
    </source>
</evidence>
<organism evidence="8 9">
    <name type="scientific">Actinomadura rayongensis</name>
    <dbReference type="NCBI Taxonomy" id="1429076"/>
    <lineage>
        <taxon>Bacteria</taxon>
        <taxon>Bacillati</taxon>
        <taxon>Actinomycetota</taxon>
        <taxon>Actinomycetes</taxon>
        <taxon>Streptosporangiales</taxon>
        <taxon>Thermomonosporaceae</taxon>
        <taxon>Actinomadura</taxon>
    </lineage>
</organism>
<keyword evidence="3" id="KW-1003">Cell membrane</keyword>
<evidence type="ECO:0000256" key="2">
    <source>
        <dbReference type="ARBA" id="ARBA00010488"/>
    </source>
</evidence>
<evidence type="ECO:0000256" key="3">
    <source>
        <dbReference type="ARBA" id="ARBA00022475"/>
    </source>
</evidence>
<dbReference type="Proteomes" id="UP000431901">
    <property type="component" value="Unassembled WGS sequence"/>
</dbReference>
<dbReference type="InterPro" id="IPR029044">
    <property type="entry name" value="Nucleotide-diphossugar_trans"/>
</dbReference>
<comment type="similarity">
    <text evidence="2">Belongs to the CDP-glycerol glycerophosphotransferase family.</text>
</comment>
<dbReference type="RefSeq" id="WP_161103773.1">
    <property type="nucleotide sequence ID" value="NZ_JBHLYI010000006.1"/>
</dbReference>
<keyword evidence="4 8" id="KW-0808">Transferase</keyword>
<dbReference type="CDD" id="cd00761">
    <property type="entry name" value="Glyco_tranf_GTA_type"/>
    <property type="match status" value="1"/>
</dbReference>
<gene>
    <name evidence="8" type="ORF">GQ466_16985</name>
</gene>
<name>A0A6I4W8B4_9ACTN</name>
<feature type="domain" description="Glycosyltransferase 2-like" evidence="7">
    <location>
        <begin position="6"/>
        <end position="131"/>
    </location>
</feature>
<dbReference type="Pfam" id="PF00535">
    <property type="entry name" value="Glycos_transf_2"/>
    <property type="match status" value="1"/>
</dbReference>
<dbReference type="Gene3D" id="3.40.50.12580">
    <property type="match status" value="1"/>
</dbReference>
<comment type="subcellular location">
    <subcellularLocation>
        <location evidence="1">Cell membrane</location>
        <topology evidence="1">Peripheral membrane protein</topology>
    </subcellularLocation>
</comment>
<dbReference type="GO" id="GO:0047355">
    <property type="term" value="F:CDP-glycerol glycerophosphotransferase activity"/>
    <property type="evidence" value="ECO:0007669"/>
    <property type="project" value="InterPro"/>
</dbReference>
<dbReference type="GO" id="GO:0005886">
    <property type="term" value="C:plasma membrane"/>
    <property type="evidence" value="ECO:0007669"/>
    <property type="project" value="UniProtKB-SubCell"/>
</dbReference>
<dbReference type="Pfam" id="PF04464">
    <property type="entry name" value="Glyphos_transf"/>
    <property type="match status" value="1"/>
</dbReference>
<dbReference type="AlphaFoldDB" id="A0A6I4W8B4"/>
<evidence type="ECO:0000256" key="5">
    <source>
        <dbReference type="ARBA" id="ARBA00022944"/>
    </source>
</evidence>
<keyword evidence="9" id="KW-1185">Reference proteome</keyword>
<reference evidence="8 9" key="1">
    <citation type="submission" date="2019-12" db="EMBL/GenBank/DDBJ databases">
        <title>Nocardia macrotermitis sp. nov. and Nocardia aurantia sp. nov., isolated from the gut of the fungus growing-termite Macrotermes natalensis.</title>
        <authorList>
            <person name="Christine B."/>
            <person name="Rene B."/>
        </authorList>
    </citation>
    <scope>NUCLEOTIDE SEQUENCE [LARGE SCALE GENOMIC DNA]</scope>
    <source>
        <strain evidence="8 9">DSM 102126</strain>
    </source>
</reference>
<proteinExistence type="inferred from homology"/>
<dbReference type="SUPFAM" id="SSF53448">
    <property type="entry name" value="Nucleotide-diphospho-sugar transferases"/>
    <property type="match status" value="1"/>
</dbReference>
<accession>A0A6I4W8B4</accession>
<dbReference type="InterPro" id="IPR007554">
    <property type="entry name" value="Glycerophosphate_synth"/>
</dbReference>
<sequence length="1158" mass="129053">MAPTLSVVVPIHNVEDYLEDCLASLAAQTLTDIEVVMVDDGSTDGSAVIAKAFAERDMRFRLFQQENQGMGPARNTGLRHVTGTFLAFADSDDVVPFYAYERMVGTLRRTGSDLVCGGVEQFDSRRSYPARFPLDALRTTRSRTHVTRDPALLRDRTVWNKVIRRSFWDEHGITFPSGAYEDIPVAVAAHVHSRSTDIISDVCYCYRKREDSERSITQRRTEPGNLEDRLAAARRISRFLTAHAPGLRASYELSTLDDDLMLFVDEAEDGDDAYRERMCRLVGEHVRALDPRLLERLPSIKRLKYHLVAEERADDLVTVLEYERTGLPAAPTEPRGLLRRRWYAGHPFRDDTDRAFPPRLYDVTDELRLEARVDDIVWVGDRLRVAGHAYVPFIDMTQDDAIDVWLERSGSTRRHPLRVSRVPSPQVTADTKQAAACYDGAGFVVEIDPADFVETSARKVEWRLHAAVRAGVGRDRVAVSGVVASCGPAAQWPRFRDLFGGTRVQLVQHGGAVTLRFRRPEAMITGQAPVRGGVEVGGWVARPRTGDDAVVVTCRERGASTRIPVRYGPPDPDGRVPFRFRLTARDLGPRLTGLAGPSFASRLHHDLSLQVGETRLRLPVSDDFAGFAHDGVLLDRTRYGNVTATAETGLVLTGVHWEGDTLVVSGVPADAEDTPDLLVLRHRRTGASHAVRLDDEDGALVARLRPDAMPGVVGAPLAAGVWELTAASGDGRRDLAVTRDCLTTLPHPRDGAGLRFTVRPSRRGAGVHLGVRIAWNDDEDGPYARRVLRERHYPAFLRREIRDVAVFESYFGGEYSCNPKAIYEEFQRRETGLDLVWTVGDGHVAVPGGRTVRRLGREYWELVARARYVVNNVYQPEGYRPRIGQVYLQTWHGTPIKNVGFETRWDVLGRRDQRTRLMAADAAAWGLLLSQNPHSTETLTRAFRYDGEVLETGYPRNDRAHGPDAASLRERVRARLGIPPGKRAVLFAPTWRDRAPGHRTGPYRLGLDFERAAAALGEDTVLLLRPHRLLDARLPAPSGFVRDVSAYPDVTELFLASDALVTDYSSLMCDFAGLRRPILLFTPDLEAYRDDVRGFAYDLEERPPGPLLRTSDELIEALEEFDDTAAASAPALDDFAATFCPHDDGHAAARVVDRLLAL</sequence>
<dbReference type="InterPro" id="IPR001173">
    <property type="entry name" value="Glyco_trans_2-like"/>
</dbReference>
<evidence type="ECO:0000313" key="9">
    <source>
        <dbReference type="Proteomes" id="UP000431901"/>
    </source>
</evidence>
<dbReference type="PANTHER" id="PTHR37316">
    <property type="entry name" value="TEICHOIC ACID GLYCEROL-PHOSPHATE PRIMASE"/>
    <property type="match status" value="1"/>
</dbReference>
<dbReference type="InterPro" id="IPR043149">
    <property type="entry name" value="TagF_N"/>
</dbReference>
<protein>
    <submittedName>
        <fullName evidence="8">Glycosyltransferase</fullName>
    </submittedName>
</protein>
<comment type="caution">
    <text evidence="8">The sequence shown here is derived from an EMBL/GenBank/DDBJ whole genome shotgun (WGS) entry which is preliminary data.</text>
</comment>
<dbReference type="InterPro" id="IPR043148">
    <property type="entry name" value="TagF_C"/>
</dbReference>
<dbReference type="SUPFAM" id="SSF53756">
    <property type="entry name" value="UDP-Glycosyltransferase/glycogen phosphorylase"/>
    <property type="match status" value="1"/>
</dbReference>
<dbReference type="Gene3D" id="3.40.50.11820">
    <property type="match status" value="1"/>
</dbReference>
<dbReference type="InterPro" id="IPR051612">
    <property type="entry name" value="Teichoic_Acid_Biosynth"/>
</dbReference>
<dbReference type="EMBL" id="WUTW01000002">
    <property type="protein sequence ID" value="MXQ65721.1"/>
    <property type="molecule type" value="Genomic_DNA"/>
</dbReference>
<dbReference type="Gene3D" id="3.90.550.10">
    <property type="entry name" value="Spore Coat Polysaccharide Biosynthesis Protein SpsA, Chain A"/>
    <property type="match status" value="1"/>
</dbReference>
<dbReference type="OrthoDB" id="3183633at2"/>
<keyword evidence="6" id="KW-0472">Membrane</keyword>
<evidence type="ECO:0000313" key="8">
    <source>
        <dbReference type="EMBL" id="MXQ65721.1"/>
    </source>
</evidence>
<evidence type="ECO:0000256" key="6">
    <source>
        <dbReference type="ARBA" id="ARBA00023136"/>
    </source>
</evidence>
<keyword evidence="5" id="KW-0777">Teichoic acid biosynthesis</keyword>
<evidence type="ECO:0000256" key="1">
    <source>
        <dbReference type="ARBA" id="ARBA00004202"/>
    </source>
</evidence>